<dbReference type="Gene3D" id="2.60.40.10">
    <property type="entry name" value="Immunoglobulins"/>
    <property type="match status" value="1"/>
</dbReference>
<name>A0A7J6BQH9_9TELE</name>
<keyword evidence="1" id="KW-1133">Transmembrane helix</keyword>
<feature type="transmembrane region" description="Helical" evidence="1">
    <location>
        <begin position="126"/>
        <end position="147"/>
    </location>
</feature>
<accession>A0A7J6BQH9</accession>
<dbReference type="SUPFAM" id="SSF48726">
    <property type="entry name" value="Immunoglobulin"/>
    <property type="match status" value="1"/>
</dbReference>
<evidence type="ECO:0000256" key="1">
    <source>
        <dbReference type="SAM" id="Phobius"/>
    </source>
</evidence>
<keyword evidence="1" id="KW-0812">Transmembrane</keyword>
<gene>
    <name evidence="3" type="ORF">G5714_021286</name>
</gene>
<dbReference type="InterPro" id="IPR013783">
    <property type="entry name" value="Ig-like_fold"/>
</dbReference>
<evidence type="ECO:0000313" key="4">
    <source>
        <dbReference type="Proteomes" id="UP000579812"/>
    </source>
</evidence>
<dbReference type="PANTHER" id="PTHR21063:SF4">
    <property type="entry name" value="CD48 ANTIGEN-RELATED"/>
    <property type="match status" value="1"/>
</dbReference>
<dbReference type="PANTHER" id="PTHR21063">
    <property type="entry name" value="LFA-3"/>
    <property type="match status" value="1"/>
</dbReference>
<reference evidence="3 4" key="1">
    <citation type="submission" date="2020-04" db="EMBL/GenBank/DDBJ databases">
        <title>Chromosome-level genome assembly of a cyprinid fish Onychostoma macrolepis by integration of Nanopore Sequencing, Bionano and Hi-C technology.</title>
        <authorList>
            <person name="Wang D."/>
        </authorList>
    </citation>
    <scope>NUCLEOTIDE SEQUENCE [LARGE SCALE GENOMIC DNA]</scope>
    <source>
        <strain evidence="3">SWU-2019</strain>
        <tissue evidence="3">Muscle</tissue>
    </source>
</reference>
<feature type="chain" id="PRO_5029522444" description="Immunoglobulin subtype domain-containing protein" evidence="2">
    <location>
        <begin position="20"/>
        <end position="154"/>
    </location>
</feature>
<evidence type="ECO:0008006" key="5">
    <source>
        <dbReference type="Google" id="ProtNLM"/>
    </source>
</evidence>
<dbReference type="EMBL" id="JAAMOB010000022">
    <property type="protein sequence ID" value="KAF4097278.1"/>
    <property type="molecule type" value="Genomic_DNA"/>
</dbReference>
<keyword evidence="4" id="KW-1185">Reference proteome</keyword>
<keyword evidence="2" id="KW-0732">Signal</keyword>
<dbReference type="Proteomes" id="UP000579812">
    <property type="component" value="Unassembled WGS sequence"/>
</dbReference>
<protein>
    <recommendedName>
        <fullName evidence="5">Immunoglobulin subtype domain-containing protein</fullName>
    </recommendedName>
</protein>
<keyword evidence="1" id="KW-0472">Membrane</keyword>
<feature type="signal peptide" evidence="2">
    <location>
        <begin position="1"/>
        <end position="19"/>
    </location>
</feature>
<evidence type="ECO:0000256" key="2">
    <source>
        <dbReference type="SAM" id="SignalP"/>
    </source>
</evidence>
<dbReference type="InterPro" id="IPR036179">
    <property type="entry name" value="Ig-like_dom_sf"/>
</dbReference>
<dbReference type="AlphaFoldDB" id="A0A7J6BQH9"/>
<sequence length="154" mass="16852">MKNILLYFIFLFFMGGVFSKTVSVKEGDSVTLFPELTEIKKDEVIDWRFGDVLIARVRNNNNLSVYEDALDGKFRGRLTLNGQTGDLTITNFRTTDAGEYEVSNSINTIKKTFSVVLHSGLSPGEIAGIVVGVLVALVAAAVGGVIYKKKSQVI</sequence>
<proteinExistence type="predicted"/>
<evidence type="ECO:0000313" key="3">
    <source>
        <dbReference type="EMBL" id="KAF4097278.1"/>
    </source>
</evidence>
<organism evidence="3 4">
    <name type="scientific">Onychostoma macrolepis</name>
    <dbReference type="NCBI Taxonomy" id="369639"/>
    <lineage>
        <taxon>Eukaryota</taxon>
        <taxon>Metazoa</taxon>
        <taxon>Chordata</taxon>
        <taxon>Craniata</taxon>
        <taxon>Vertebrata</taxon>
        <taxon>Euteleostomi</taxon>
        <taxon>Actinopterygii</taxon>
        <taxon>Neopterygii</taxon>
        <taxon>Teleostei</taxon>
        <taxon>Ostariophysi</taxon>
        <taxon>Cypriniformes</taxon>
        <taxon>Cyprinidae</taxon>
        <taxon>Acrossocheilinae</taxon>
        <taxon>Onychostoma</taxon>
    </lineage>
</organism>
<comment type="caution">
    <text evidence="3">The sequence shown here is derived from an EMBL/GenBank/DDBJ whole genome shotgun (WGS) entry which is preliminary data.</text>
</comment>